<keyword evidence="9" id="KW-1185">Reference proteome</keyword>
<proteinExistence type="inferred from homology"/>
<dbReference type="GO" id="GO:0042597">
    <property type="term" value="C:periplasmic space"/>
    <property type="evidence" value="ECO:0007669"/>
    <property type="project" value="UniProtKB-ARBA"/>
</dbReference>
<dbReference type="EMBL" id="QVLX01000009">
    <property type="protein sequence ID" value="RGE85193.1"/>
    <property type="molecule type" value="Genomic_DNA"/>
</dbReference>
<feature type="region of interest" description="Disordered" evidence="5">
    <location>
        <begin position="25"/>
        <end position="63"/>
    </location>
</feature>
<comment type="similarity">
    <text evidence="1">Belongs to the bacterial solute-binding protein 5 family.</text>
</comment>
<protein>
    <submittedName>
        <fullName evidence="8">ABC transporter substrate-binding protein</fullName>
    </submittedName>
</protein>
<dbReference type="OrthoDB" id="9772924at2"/>
<dbReference type="RefSeq" id="WP_048620443.1">
    <property type="nucleotide sequence ID" value="NZ_BAABYU010000001.1"/>
</dbReference>
<feature type="domain" description="Solute-binding protein family 5" evidence="7">
    <location>
        <begin position="121"/>
        <end position="547"/>
    </location>
</feature>
<comment type="caution">
    <text evidence="8">The sequence shown here is derived from an EMBL/GenBank/DDBJ whole genome shotgun (WGS) entry which is preliminary data.</text>
</comment>
<name>A0A3E3JZ91_9FIRM</name>
<organism evidence="8 9">
    <name type="scientific">Sellimonas intestinalis</name>
    <dbReference type="NCBI Taxonomy" id="1653434"/>
    <lineage>
        <taxon>Bacteria</taxon>
        <taxon>Bacillati</taxon>
        <taxon>Bacillota</taxon>
        <taxon>Clostridia</taxon>
        <taxon>Lachnospirales</taxon>
        <taxon>Lachnospiraceae</taxon>
        <taxon>Sellimonas</taxon>
    </lineage>
</organism>
<keyword evidence="3 6" id="KW-0732">Signal</keyword>
<feature type="chain" id="PRO_5017757729" evidence="6">
    <location>
        <begin position="20"/>
        <end position="640"/>
    </location>
</feature>
<dbReference type="Gene3D" id="3.40.190.10">
    <property type="entry name" value="Periplasmic binding protein-like II"/>
    <property type="match status" value="1"/>
</dbReference>
<evidence type="ECO:0000313" key="9">
    <source>
        <dbReference type="Proteomes" id="UP000261080"/>
    </source>
</evidence>
<dbReference type="AlphaFoldDB" id="A0A3E3JZ91"/>
<evidence type="ECO:0000313" key="8">
    <source>
        <dbReference type="EMBL" id="RGE85193.1"/>
    </source>
</evidence>
<dbReference type="InterPro" id="IPR030678">
    <property type="entry name" value="Peptide/Ni-bd"/>
</dbReference>
<evidence type="ECO:0000256" key="4">
    <source>
        <dbReference type="SAM" id="Coils"/>
    </source>
</evidence>
<dbReference type="GO" id="GO:0043190">
    <property type="term" value="C:ATP-binding cassette (ABC) transporter complex"/>
    <property type="evidence" value="ECO:0007669"/>
    <property type="project" value="InterPro"/>
</dbReference>
<dbReference type="GO" id="GO:0015833">
    <property type="term" value="P:peptide transport"/>
    <property type="evidence" value="ECO:0007669"/>
    <property type="project" value="TreeGrafter"/>
</dbReference>
<evidence type="ECO:0000256" key="3">
    <source>
        <dbReference type="ARBA" id="ARBA00022729"/>
    </source>
</evidence>
<sequence length="640" mass="72188">MRKKVISCLLAGIMTVSLAACSGGGVSSNDASKDSGKSSADTEVGVEQTAKPQAPPEDAPVGGKFVVQITPGTLSPDMMDGWSANATNTGFIRLMNGYYLTDTTRDRTIDWDPVVVKSHEETENEDGSTTFTVEINDNLKWNDGSGITAKDYLFGIMYRSSQEFAECEGDATTGSVLVGYNEFRNGEKKEFTGLRLLGDYKFSMTVDAENLPNYYVLGDIGFSPEPMAAIAPGTDVLDDGNGCYFNDQYTAEVLRETLLDPNTGFRYKRPVVCGPYQLKNVDIGSETVELEINKEYLGRYDGTKPHVETIISKPIATETWRDEFEKGTVDYFYSSKGETIDSTLTKVEDGEIKANYGIVPQDSVNEFRFACDFGASQFPEVRRAFAYIIDRDEVNKQISGGYASVVDCLATEAMEDYQETKDELEGELTHYTYDIDKAKQELIDGGWTLNEKGEEFKEGTDKVRYKEVDGKLMPLELKWAYSEDDLTDLCNTIIPPEAEKIGMKFEGTKMDFAQMINHLNREGVDATYNVFSCGVVLPEFSSWWYFFDDAPERMGLWNYYRISDPELKSITASMQKVEPGDTEKYRELFVEFEKEINKKMPGVVLSTGTQYWFYNPKLKNFVPRSYDNWWFFILDAYIEE</sequence>
<dbReference type="Proteomes" id="UP000261080">
    <property type="component" value="Unassembled WGS sequence"/>
</dbReference>
<evidence type="ECO:0000256" key="5">
    <source>
        <dbReference type="SAM" id="MobiDB-lite"/>
    </source>
</evidence>
<dbReference type="InterPro" id="IPR000914">
    <property type="entry name" value="SBP_5_dom"/>
</dbReference>
<evidence type="ECO:0000256" key="2">
    <source>
        <dbReference type="ARBA" id="ARBA00022448"/>
    </source>
</evidence>
<evidence type="ECO:0000256" key="1">
    <source>
        <dbReference type="ARBA" id="ARBA00005695"/>
    </source>
</evidence>
<dbReference type="GO" id="GO:1904680">
    <property type="term" value="F:peptide transmembrane transporter activity"/>
    <property type="evidence" value="ECO:0007669"/>
    <property type="project" value="TreeGrafter"/>
</dbReference>
<keyword evidence="2" id="KW-0813">Transport</keyword>
<dbReference type="SUPFAM" id="SSF53850">
    <property type="entry name" value="Periplasmic binding protein-like II"/>
    <property type="match status" value="1"/>
</dbReference>
<dbReference type="InterPro" id="IPR039424">
    <property type="entry name" value="SBP_5"/>
</dbReference>
<dbReference type="PIRSF" id="PIRSF002741">
    <property type="entry name" value="MppA"/>
    <property type="match status" value="1"/>
</dbReference>
<dbReference type="PANTHER" id="PTHR30290">
    <property type="entry name" value="PERIPLASMIC BINDING COMPONENT OF ABC TRANSPORTER"/>
    <property type="match status" value="1"/>
</dbReference>
<keyword evidence="4" id="KW-0175">Coiled coil</keyword>
<dbReference type="Gene3D" id="3.10.105.10">
    <property type="entry name" value="Dipeptide-binding Protein, Domain 3"/>
    <property type="match status" value="1"/>
</dbReference>
<feature type="coiled-coil region" evidence="4">
    <location>
        <begin position="414"/>
        <end position="441"/>
    </location>
</feature>
<dbReference type="PANTHER" id="PTHR30290:SF9">
    <property type="entry name" value="OLIGOPEPTIDE-BINDING PROTEIN APPA"/>
    <property type="match status" value="1"/>
</dbReference>
<evidence type="ECO:0000256" key="6">
    <source>
        <dbReference type="SAM" id="SignalP"/>
    </source>
</evidence>
<evidence type="ECO:0000259" key="7">
    <source>
        <dbReference type="Pfam" id="PF00496"/>
    </source>
</evidence>
<dbReference type="Pfam" id="PF00496">
    <property type="entry name" value="SBP_bac_5"/>
    <property type="match status" value="1"/>
</dbReference>
<feature type="signal peptide" evidence="6">
    <location>
        <begin position="1"/>
        <end position="19"/>
    </location>
</feature>
<gene>
    <name evidence="8" type="ORF">DW016_13735</name>
</gene>
<reference evidence="8 9" key="1">
    <citation type="submission" date="2018-08" db="EMBL/GenBank/DDBJ databases">
        <title>A genome reference for cultivated species of the human gut microbiota.</title>
        <authorList>
            <person name="Zou Y."/>
            <person name="Xue W."/>
            <person name="Luo G."/>
        </authorList>
    </citation>
    <scope>NUCLEOTIDE SEQUENCE [LARGE SCALE GENOMIC DNA]</scope>
    <source>
        <strain evidence="8 9">AF37-2AT</strain>
    </source>
</reference>
<accession>A0A3E3JZ91</accession>
<dbReference type="CDD" id="cd00995">
    <property type="entry name" value="PBP2_NikA_DppA_OppA_like"/>
    <property type="match status" value="1"/>
</dbReference>
<dbReference type="PROSITE" id="PS51257">
    <property type="entry name" value="PROKAR_LIPOPROTEIN"/>
    <property type="match status" value="1"/>
</dbReference>